<dbReference type="InterPro" id="IPR011047">
    <property type="entry name" value="Quinoprotein_ADH-like_sf"/>
</dbReference>
<organism evidence="1">
    <name type="scientific">Streptomyces tendae</name>
    <dbReference type="NCBI Taxonomy" id="1932"/>
    <lineage>
        <taxon>Bacteria</taxon>
        <taxon>Bacillati</taxon>
        <taxon>Actinomycetota</taxon>
        <taxon>Actinomycetes</taxon>
        <taxon>Kitasatosporales</taxon>
        <taxon>Streptomycetaceae</taxon>
        <taxon>Streptomyces</taxon>
    </lineage>
</organism>
<dbReference type="Gene3D" id="2.130.10.10">
    <property type="entry name" value="YVTN repeat-like/Quinoprotein amine dehydrogenase"/>
    <property type="match status" value="1"/>
</dbReference>
<dbReference type="InterPro" id="IPR027417">
    <property type="entry name" value="P-loop_NTPase"/>
</dbReference>
<sequence>MVRSGTDSRLTLLKAERRSSSLVGTVAVAEYHHPDAAERQRLGRPQLAEVRDRFTQTVRERLGFGKTLRADRGGATRRQLWAGLEEFLSDGAQRKILYWTGHGVQRGDEGYFLACADSWQSGEFDPSRAVSLLELVGFLLRPEHETDTLLIIDACSSQSYNSLGEAVRHAVELERDFAVVRARQSRRKGFAVIGTSGADAQVPAGRWVTWLEEALAKPDFVADDQARPFEPSALYLPLPYLCRAVDARAADDGLDEPAQRPDCREVRALPNNFLDNPHYHQSDRPVYTPAVLSRRKPWIEAEQFVLEENSHLGRHFAGRWEAQSRIVRWMDTHPKGLLAVTGLAGTGKTTLLGRLALTSLPSWREALGPDLNPAALPRAGSIHAALSCRGQSAHSLAAHLREVLTDIDGAPPLPEEPVTSERFTAAFEELVGRAGSVNLLFDALDEALPDQAHAIARHVLSPLANTPGVRVIVGTRSQPRRRAASPAGEESLLDTLELSIEPVVLGDDEEARASIAGMVLSVLDTAQSPYRGEARQEDRDWTAQTVAARSRGSFLVARLAAEGLARRATVAAEAELLAWLREGGVDLRARLAEETRHLSEQPGAQRAHEALRALAVVQGPGLPPDEAWLTLANALREAGTPELTLEDLGQVCRSADGGIVATQKDGSRQGAGRIRHQLAHPSYGEFFLSDAGLTSGEAHRRVLDALHARARGRGGWSEGDEYTLEYLGAHAAQVGPDALRELFEDVDFLLRTNPDVMLPLAAGLARDCDGAALYGRVAGSFPRASGPLPASVLLERKALLSATAFISHREASYRALRRDGGFLPWREYWSDVPPAPPEWRRAAPSGGARALSWRAGTGAAGPAYGDTLTAGGQGEIQVLHPESGARLLTRRLPRAGGERGRPLSEVREVAAGARWVTVARDDQAVYFWRAGARTPDREYRWGGSVRALSVAEVEGQGVALAADGDRVWVWSWQGGTHLDTRLQEVRTADVRQLAALTLGGRIFVLTAGAERVELFEVDRTRNGIDGLRACRTAPGVTLAAPAMAAAAFPLSSRQGFLAVADGTAVYLWRCEAGSGPEPVVTEVAAYPSDARGLAFGRYGDELLLAGYEEVAVRIWSAGRPGREATLALDAPRDGAMAFDPGGQGLLAVADGPYIRVVDVMPALEAGYGIQRRPSNERPVLALAGVPDGPPLLCRAWHDRIRVSRPRQGDPAALAATELAHDGHTVTAVAAVRAADGWTVAAAAGRTVRLWRLDDSLALITHLDIPLGGDAGQPARALSLVTGPDADTLRLSVADGRRLVRHQVPADVSSAGIAVREIRADRGFCGIDTRVLRDGTHWMAADLSDQLRVWTEVAGGVEQRVLLPAGPSCLALGELYDDEDDASMPVLAWADHGSVYVKDCSGDESIHPPERLPGDFPDVRSLVFAGPVERPVLLLCMPETVSRAWDLWSRQWLDGPGIAPRGYGVHAVRTAPDPEGVVVALQGEDRCDLIRLPHAFFGTGGRGEGV</sequence>
<dbReference type="SUPFAM" id="SSF50998">
    <property type="entry name" value="Quinoprotein alcohol dehydrogenase-like"/>
    <property type="match status" value="1"/>
</dbReference>
<comment type="caution">
    <text evidence="1">The sequence shown here is derived from an EMBL/GenBank/DDBJ whole genome shotgun (WGS) entry which is preliminary data.</text>
</comment>
<name>A0A6B3QUV8_STRTE</name>
<evidence type="ECO:0000313" key="1">
    <source>
        <dbReference type="EMBL" id="NEV89864.1"/>
    </source>
</evidence>
<dbReference type="EMBL" id="JAAIFS010000005">
    <property type="protein sequence ID" value="NEV89864.1"/>
    <property type="molecule type" value="Genomic_DNA"/>
</dbReference>
<reference evidence="1" key="1">
    <citation type="journal article" date="2020" name="Microorganisms">
        <title>Isolation, Genomic and Metabolomic Characterization of Streptomyces tendae VITAKN with Quorum Sensing Inhibitory Activity from Southern India.</title>
        <authorList>
            <person name="Ishaque N.M."/>
            <person name="Burgsdorf I."/>
            <person name="Limlingan Malit J.J."/>
            <person name="Saha S."/>
            <person name="Teta R."/>
            <person name="Ewe D."/>
            <person name="Kannabiran K."/>
            <person name="Hrouzek P."/>
            <person name="Steindler L."/>
            <person name="Costantino V."/>
            <person name="Saurav K."/>
        </authorList>
    </citation>
    <scope>NUCLEOTIDE SEQUENCE</scope>
    <source>
        <strain evidence="1">VITAKN</strain>
    </source>
</reference>
<proteinExistence type="predicted"/>
<protein>
    <submittedName>
        <fullName evidence="1">Peptidase C14 caspase catalytic subunit p20</fullName>
    </submittedName>
</protein>
<dbReference type="RefSeq" id="WP_164459764.1">
    <property type="nucleotide sequence ID" value="NZ_JAAIFS010000005.1"/>
</dbReference>
<dbReference type="SUPFAM" id="SSF52540">
    <property type="entry name" value="P-loop containing nucleoside triphosphate hydrolases"/>
    <property type="match status" value="1"/>
</dbReference>
<dbReference type="InterPro" id="IPR015943">
    <property type="entry name" value="WD40/YVTN_repeat-like_dom_sf"/>
</dbReference>
<gene>
    <name evidence="1" type="ORF">GUR47_24855</name>
</gene>
<accession>A0A6B3QUV8</accession>
<dbReference type="Gene3D" id="3.40.50.300">
    <property type="entry name" value="P-loop containing nucleotide triphosphate hydrolases"/>
    <property type="match status" value="1"/>
</dbReference>